<dbReference type="EMBL" id="CP033972">
    <property type="protein sequence ID" value="AZG43444.1"/>
    <property type="molecule type" value="Genomic_DNA"/>
</dbReference>
<proteinExistence type="predicted"/>
<reference evidence="1 2" key="1">
    <citation type="submission" date="2018-11" db="EMBL/GenBank/DDBJ databases">
        <title>Gordonia insulae sp. nov., isolated from an island soil.</title>
        <authorList>
            <person name="Kim Y.S."/>
            <person name="Kim S.B."/>
        </authorList>
    </citation>
    <scope>NUCLEOTIDE SEQUENCE [LARGE SCALE GENOMIC DNA]</scope>
    <source>
        <strain evidence="1 2">MMS17-SY073</strain>
    </source>
</reference>
<evidence type="ECO:0000313" key="2">
    <source>
        <dbReference type="Proteomes" id="UP000271469"/>
    </source>
</evidence>
<dbReference type="KEGG" id="gom:D7316_00008"/>
<keyword evidence="2" id="KW-1185">Reference proteome</keyword>
<dbReference type="NCBIfam" id="NF047353">
    <property type="entry name" value="tube_lmo2291"/>
    <property type="match status" value="1"/>
</dbReference>
<organism evidence="1 2">
    <name type="scientific">Gordonia insulae</name>
    <dbReference type="NCBI Taxonomy" id="2420509"/>
    <lineage>
        <taxon>Bacteria</taxon>
        <taxon>Bacillati</taxon>
        <taxon>Actinomycetota</taxon>
        <taxon>Actinomycetes</taxon>
        <taxon>Mycobacteriales</taxon>
        <taxon>Gordoniaceae</taxon>
        <taxon>Gordonia</taxon>
    </lineage>
</organism>
<dbReference type="OrthoDB" id="4201135at2"/>
<sequence>MPTVPLVHETGAAPDLIQAGKWEVQIQTGGTDEAPTFSFIYGLTDFSPKPDIGTEDATDIYDDGWKREVGVSGAYNIDVTGNVRGVIEDDEFTQDPGQAALIAAAEDFGNSVILRWWRRDGLDIAYQAQVISKVTVDGGKPGSLQKFSGQILVQGKPQSITKPTVTTP</sequence>
<accession>A0A3G8JEN5</accession>
<evidence type="ECO:0008006" key="3">
    <source>
        <dbReference type="Google" id="ProtNLM"/>
    </source>
</evidence>
<gene>
    <name evidence="1" type="ORF">D7316_00008</name>
</gene>
<dbReference type="Proteomes" id="UP000271469">
    <property type="component" value="Chromosome"/>
</dbReference>
<dbReference type="RefSeq" id="WP_124706487.1">
    <property type="nucleotide sequence ID" value="NZ_CP033972.1"/>
</dbReference>
<dbReference type="AlphaFoldDB" id="A0A3G8JEN5"/>
<evidence type="ECO:0000313" key="1">
    <source>
        <dbReference type="EMBL" id="AZG43444.1"/>
    </source>
</evidence>
<protein>
    <recommendedName>
        <fullName evidence="3">Major tail protein</fullName>
    </recommendedName>
</protein>
<name>A0A3G8JEN5_9ACTN</name>